<evidence type="ECO:0000313" key="2">
    <source>
        <dbReference type="EMBL" id="GGC04972.1"/>
    </source>
</evidence>
<sequence length="46" mass="4716">MKQAMAAVAVLSLAIAPTAARESDAQVGQQVIEDSIAGYPRSCPCP</sequence>
<keyword evidence="3" id="KW-1185">Reference proteome</keyword>
<name>A0A916X518_9SPHN</name>
<keyword evidence="1" id="KW-0732">Signal</keyword>
<feature type="chain" id="PRO_5037885018" evidence="1">
    <location>
        <begin position="20"/>
        <end position="46"/>
    </location>
</feature>
<reference evidence="2" key="1">
    <citation type="journal article" date="2014" name="Int. J. Syst. Evol. Microbiol.">
        <title>Complete genome sequence of Corynebacterium casei LMG S-19264T (=DSM 44701T), isolated from a smear-ripened cheese.</title>
        <authorList>
            <consortium name="US DOE Joint Genome Institute (JGI-PGF)"/>
            <person name="Walter F."/>
            <person name="Albersmeier A."/>
            <person name="Kalinowski J."/>
            <person name="Ruckert C."/>
        </authorList>
    </citation>
    <scope>NUCLEOTIDE SEQUENCE</scope>
    <source>
        <strain evidence="2">CGMCC 1.15095</strain>
    </source>
</reference>
<proteinExistence type="predicted"/>
<feature type="signal peptide" evidence="1">
    <location>
        <begin position="1"/>
        <end position="19"/>
    </location>
</feature>
<comment type="caution">
    <text evidence="2">The sequence shown here is derived from an EMBL/GenBank/DDBJ whole genome shotgun (WGS) entry which is preliminary data.</text>
</comment>
<dbReference type="EMBL" id="BMHK01000015">
    <property type="protein sequence ID" value="GGC04972.1"/>
    <property type="molecule type" value="Genomic_DNA"/>
</dbReference>
<accession>A0A916X518</accession>
<protein>
    <submittedName>
        <fullName evidence="2">Uncharacterized protein</fullName>
    </submittedName>
</protein>
<evidence type="ECO:0000256" key="1">
    <source>
        <dbReference type="SAM" id="SignalP"/>
    </source>
</evidence>
<dbReference type="AlphaFoldDB" id="A0A916X518"/>
<evidence type="ECO:0000313" key="3">
    <source>
        <dbReference type="Proteomes" id="UP000608154"/>
    </source>
</evidence>
<gene>
    <name evidence="2" type="ORF">GCM10011494_24400</name>
</gene>
<dbReference type="RefSeq" id="WP_188771821.1">
    <property type="nucleotide sequence ID" value="NZ_BMHK01000015.1"/>
</dbReference>
<dbReference type="Proteomes" id="UP000608154">
    <property type="component" value="Unassembled WGS sequence"/>
</dbReference>
<reference evidence="2" key="2">
    <citation type="submission" date="2020-09" db="EMBL/GenBank/DDBJ databases">
        <authorList>
            <person name="Sun Q."/>
            <person name="Zhou Y."/>
        </authorList>
    </citation>
    <scope>NUCLEOTIDE SEQUENCE</scope>
    <source>
        <strain evidence="2">CGMCC 1.15095</strain>
    </source>
</reference>
<organism evidence="2 3">
    <name type="scientific">Novosphingobium endophyticum</name>
    <dbReference type="NCBI Taxonomy" id="1955250"/>
    <lineage>
        <taxon>Bacteria</taxon>
        <taxon>Pseudomonadati</taxon>
        <taxon>Pseudomonadota</taxon>
        <taxon>Alphaproteobacteria</taxon>
        <taxon>Sphingomonadales</taxon>
        <taxon>Sphingomonadaceae</taxon>
        <taxon>Novosphingobium</taxon>
    </lineage>
</organism>